<keyword evidence="3" id="KW-1185">Reference proteome</keyword>
<sequence>MLSKVSKLLRQPIKLQRQSTIALNGHDLTIEKLSLLGRGSSKVHLEDQTWEKLRASRQVVERLANEKTDKPYYGINSGVGLFSNQKLTGSDLKEFQINLIRSHATGIGENLELEASRRIHVLRINTLAKGFSGISLGTMERLIDFFNSGAVPQIPSSGTVGASGDLVPLAHIGLNLIGEGEIWNPRTNEYETAVSVLREYNLQIANLQEKDALSLINGNQFLCGVGSIALEQSINIIKSIAPISALTFLSMKGLPIAFDTSIQRIRMHPGQNAVAQIMRELLPVGKTVTYSQELQDPYSLKCIPQVHGPTLEAIVNTKECLEIEMNSGSDNPLIFTEPPYIMNGGNFHGEYPAKQLDVLGLYVHEIGSLSSQRIKRLTNPTKNLGLPAFLVSQGGLCSGMMTWENVAASLVSENKVLVYPASADSTETCADKEDHVSMGSASAKKAISIAQNVQQILAVELMAATQALQHRFELEKDFYIYHPGLKKVFEHCKTLSPLLVKDRYTQPEYQELLAYIQSGELWDTMMQEMTFEYLNYQAPDQFSTLSDSQSF</sequence>
<keyword evidence="2" id="KW-0456">Lyase</keyword>
<dbReference type="InterPro" id="IPR022313">
    <property type="entry name" value="Phe/His_NH3-lyase_AS"/>
</dbReference>
<dbReference type="SUPFAM" id="SSF48557">
    <property type="entry name" value="L-aspartase-like"/>
    <property type="match status" value="1"/>
</dbReference>
<dbReference type="OrthoDB" id="10051290at2759"/>
<protein>
    <submittedName>
        <fullName evidence="2">Histidine ammonia-lyase</fullName>
    </submittedName>
</protein>
<evidence type="ECO:0000313" key="3">
    <source>
        <dbReference type="Proteomes" id="UP000039865"/>
    </source>
</evidence>
<dbReference type="InParanoid" id="A0A078B869"/>
<accession>A0A078B869</accession>
<reference evidence="2 3" key="1">
    <citation type="submission" date="2014-06" db="EMBL/GenBank/DDBJ databases">
        <authorList>
            <person name="Swart Estienne"/>
        </authorList>
    </citation>
    <scope>NUCLEOTIDE SEQUENCE [LARGE SCALE GENOMIC DNA]</scope>
    <source>
        <strain evidence="2 3">130c</strain>
    </source>
</reference>
<dbReference type="EMBL" id="CCKQ01018730">
    <property type="protein sequence ID" value="CDW90715.1"/>
    <property type="molecule type" value="Genomic_DNA"/>
</dbReference>
<dbReference type="InterPro" id="IPR024083">
    <property type="entry name" value="Fumarase/histidase_N"/>
</dbReference>
<dbReference type="PROSITE" id="PS00488">
    <property type="entry name" value="PAL_HISTIDASE"/>
    <property type="match status" value="1"/>
</dbReference>
<dbReference type="CDD" id="cd00332">
    <property type="entry name" value="PAL-HAL"/>
    <property type="match status" value="1"/>
</dbReference>
<dbReference type="InterPro" id="IPR001106">
    <property type="entry name" value="Aromatic_Lyase"/>
</dbReference>
<dbReference type="Pfam" id="PF00221">
    <property type="entry name" value="Lyase_aromatic"/>
    <property type="match status" value="1"/>
</dbReference>
<dbReference type="OMA" id="RRLGSMC"/>
<evidence type="ECO:0000313" key="2">
    <source>
        <dbReference type="EMBL" id="CDW90715.1"/>
    </source>
</evidence>
<organism evidence="2 3">
    <name type="scientific">Stylonychia lemnae</name>
    <name type="common">Ciliate</name>
    <dbReference type="NCBI Taxonomy" id="5949"/>
    <lineage>
        <taxon>Eukaryota</taxon>
        <taxon>Sar</taxon>
        <taxon>Alveolata</taxon>
        <taxon>Ciliophora</taxon>
        <taxon>Intramacronucleata</taxon>
        <taxon>Spirotrichea</taxon>
        <taxon>Stichotrichia</taxon>
        <taxon>Sporadotrichida</taxon>
        <taxon>Oxytrichidae</taxon>
        <taxon>Stylonychinae</taxon>
        <taxon>Stylonychia</taxon>
    </lineage>
</organism>
<dbReference type="InterPro" id="IPR008948">
    <property type="entry name" value="L-Aspartase-like"/>
</dbReference>
<evidence type="ECO:0000256" key="1">
    <source>
        <dbReference type="ARBA" id="ARBA00007238"/>
    </source>
</evidence>
<comment type="similarity">
    <text evidence="1">Belongs to the PAL/histidase family.</text>
</comment>
<dbReference type="Gene3D" id="1.10.275.10">
    <property type="entry name" value="Fumarase/aspartase (N-terminal domain)"/>
    <property type="match status" value="1"/>
</dbReference>
<dbReference type="AlphaFoldDB" id="A0A078B869"/>
<name>A0A078B869_STYLE</name>
<proteinExistence type="inferred from homology"/>
<dbReference type="PANTHER" id="PTHR10362">
    <property type="entry name" value="HISTIDINE AMMONIA-LYASE"/>
    <property type="match status" value="1"/>
</dbReference>
<dbReference type="Gene3D" id="1.20.200.10">
    <property type="entry name" value="Fumarase/aspartase (Central domain)"/>
    <property type="match status" value="1"/>
</dbReference>
<dbReference type="Proteomes" id="UP000039865">
    <property type="component" value="Unassembled WGS sequence"/>
</dbReference>
<gene>
    <name evidence="2" type="primary">Contig16957.g18059</name>
    <name evidence="2" type="ORF">STYLEM_19861</name>
</gene>
<dbReference type="GO" id="GO:0016841">
    <property type="term" value="F:ammonia-lyase activity"/>
    <property type="evidence" value="ECO:0007669"/>
    <property type="project" value="InterPro"/>
</dbReference>